<accession>A0A0W0I0T5</accession>
<proteinExistence type="predicted"/>
<protein>
    <submittedName>
        <fullName evidence="1">Uncharacterized protein</fullName>
    </submittedName>
</protein>
<comment type="caution">
    <text evidence="1">The sequence shown here is derived from an EMBL/GenBank/DDBJ whole genome shotgun (WGS) entry which is preliminary data.</text>
</comment>
<dbReference type="Proteomes" id="UP000054197">
    <property type="component" value="Unassembled WGS sequence"/>
</dbReference>
<evidence type="ECO:0000313" key="1">
    <source>
        <dbReference type="EMBL" id="KTB66731.1"/>
    </source>
</evidence>
<sequence>MRQRQRDAPLRGNGLNAVKKMWELACLRWRCISQKIGCRYTAIAGKPAPTLDLWRGSVWLISQWPFDRV</sequence>
<organism evidence="1 2">
    <name type="scientific">Pseudomonas fluorescens ICMP 11288</name>
    <dbReference type="NCBI Taxonomy" id="1198309"/>
    <lineage>
        <taxon>Bacteria</taxon>
        <taxon>Pseudomonadati</taxon>
        <taxon>Pseudomonadota</taxon>
        <taxon>Gammaproteobacteria</taxon>
        <taxon>Pseudomonadales</taxon>
        <taxon>Pseudomonadaceae</taxon>
        <taxon>Pseudomonas</taxon>
    </lineage>
</organism>
<evidence type="ECO:0000313" key="2">
    <source>
        <dbReference type="Proteomes" id="UP000054197"/>
    </source>
</evidence>
<gene>
    <name evidence="1" type="ORF">AO063_12910</name>
</gene>
<dbReference type="EMBL" id="LKEF01000013">
    <property type="protein sequence ID" value="KTB66731.1"/>
    <property type="molecule type" value="Genomic_DNA"/>
</dbReference>
<dbReference type="AlphaFoldDB" id="A0A0W0I0T5"/>
<name>A0A0W0I0T5_PSEFL</name>
<reference evidence="1 2" key="1">
    <citation type="submission" date="2015-09" db="EMBL/GenBank/DDBJ databases">
        <title>Genome sequence of ICMP 11288.</title>
        <authorList>
            <person name="Visnovsky S."/>
            <person name="Lu A."/>
            <person name="Panda P."/>
            <person name="Pitman A."/>
        </authorList>
    </citation>
    <scope>NUCLEOTIDE SEQUENCE [LARGE SCALE GENOMIC DNA]</scope>
    <source>
        <strain evidence="1 2">ICMP 11288</strain>
    </source>
</reference>